<accession>A0A6B1FZ50</accession>
<keyword evidence="2" id="KW-1133">Transmembrane helix</keyword>
<gene>
    <name evidence="3" type="ORF">F4148_05970</name>
</gene>
<dbReference type="AlphaFoldDB" id="A0A6B1FZ50"/>
<protein>
    <submittedName>
        <fullName evidence="3">Uncharacterized protein</fullName>
    </submittedName>
</protein>
<evidence type="ECO:0000313" key="3">
    <source>
        <dbReference type="EMBL" id="MYH61308.1"/>
    </source>
</evidence>
<feature type="compositionally biased region" description="Basic and acidic residues" evidence="1">
    <location>
        <begin position="12"/>
        <end position="29"/>
    </location>
</feature>
<comment type="caution">
    <text evidence="3">The sequence shown here is derived from an EMBL/GenBank/DDBJ whole genome shotgun (WGS) entry which is preliminary data.</text>
</comment>
<dbReference type="EMBL" id="VYDA01000224">
    <property type="protein sequence ID" value="MYH61308.1"/>
    <property type="molecule type" value="Genomic_DNA"/>
</dbReference>
<evidence type="ECO:0000256" key="1">
    <source>
        <dbReference type="SAM" id="MobiDB-lite"/>
    </source>
</evidence>
<keyword evidence="2" id="KW-0472">Membrane</keyword>
<feature type="transmembrane region" description="Helical" evidence="2">
    <location>
        <begin position="39"/>
        <end position="61"/>
    </location>
</feature>
<sequence length="188" mass="20933">MTGCSSVRAGTKRTELAGEQEVHDSRSSKSKTFEMETNVFRSAVLFLVLMLALLAAGCVAIPTKNEPAAYTQALVQDAIRLYNEEGRQAVIDHYSSPGNVDGQWYVFIIGEDGYTIAHYRPESVGRDPALRVDASGYFYGDDILSATEVGKWVSYVHDKPDTGEVTRKHTWVVRHDGLFFGSGWYEKE</sequence>
<proteinExistence type="predicted"/>
<reference evidence="3" key="1">
    <citation type="submission" date="2019-09" db="EMBL/GenBank/DDBJ databases">
        <title>Characterisation of the sponge microbiome using genome-centric metagenomics.</title>
        <authorList>
            <person name="Engelberts J.P."/>
            <person name="Robbins S.J."/>
            <person name="De Goeij J.M."/>
            <person name="Aranda M."/>
            <person name="Bell S.C."/>
            <person name="Webster N.S."/>
        </authorList>
    </citation>
    <scope>NUCLEOTIDE SEQUENCE</scope>
    <source>
        <strain evidence="3">SB0675_bin_29</strain>
    </source>
</reference>
<keyword evidence="2" id="KW-0812">Transmembrane</keyword>
<organism evidence="3">
    <name type="scientific">Caldilineaceae bacterium SB0675_bin_29</name>
    <dbReference type="NCBI Taxonomy" id="2605266"/>
    <lineage>
        <taxon>Bacteria</taxon>
        <taxon>Bacillati</taxon>
        <taxon>Chloroflexota</taxon>
        <taxon>Caldilineae</taxon>
        <taxon>Caldilineales</taxon>
        <taxon>Caldilineaceae</taxon>
    </lineage>
</organism>
<name>A0A6B1FZ50_9CHLR</name>
<dbReference type="Gene3D" id="3.30.450.20">
    <property type="entry name" value="PAS domain"/>
    <property type="match status" value="1"/>
</dbReference>
<evidence type="ECO:0000256" key="2">
    <source>
        <dbReference type="SAM" id="Phobius"/>
    </source>
</evidence>
<feature type="region of interest" description="Disordered" evidence="1">
    <location>
        <begin position="1"/>
        <end position="29"/>
    </location>
</feature>